<dbReference type="Proteomes" id="UP000629287">
    <property type="component" value="Unassembled WGS sequence"/>
</dbReference>
<dbReference type="OrthoDB" id="3429977at2"/>
<protein>
    <submittedName>
        <fullName evidence="1">Uncharacterized protein</fullName>
    </submittedName>
</protein>
<dbReference type="GeneID" id="86829533"/>
<proteinExistence type="predicted"/>
<keyword evidence="2" id="KW-1185">Reference proteome</keyword>
<organism evidence="1 2">
    <name type="scientific">Streptomyces stelliscabiei</name>
    <dbReference type="NCBI Taxonomy" id="146820"/>
    <lineage>
        <taxon>Bacteria</taxon>
        <taxon>Bacillati</taxon>
        <taxon>Actinomycetota</taxon>
        <taxon>Actinomycetes</taxon>
        <taxon>Kitasatosporales</taxon>
        <taxon>Streptomycetaceae</taxon>
        <taxon>Streptomyces</taxon>
    </lineage>
</organism>
<gene>
    <name evidence="1" type="ORF">H4687_004974</name>
</gene>
<comment type="caution">
    <text evidence="1">The sequence shown here is derived from an EMBL/GenBank/DDBJ whole genome shotgun (WGS) entry which is preliminary data.</text>
</comment>
<dbReference type="AlphaFoldDB" id="A0A8I0PAE5"/>
<accession>A0A8I0PAE5</accession>
<dbReference type="EMBL" id="JADBGF010000001">
    <property type="protein sequence ID" value="MBE1598845.1"/>
    <property type="molecule type" value="Genomic_DNA"/>
</dbReference>
<evidence type="ECO:0000313" key="1">
    <source>
        <dbReference type="EMBL" id="MBE1598845.1"/>
    </source>
</evidence>
<name>A0A8I0PAE5_9ACTN</name>
<sequence length="197" mass="22179">MAHLIAGRSPRQVLDELLALRISGWPGRWSAMPEDEEDLKQWYGGLSWVPLWLHSNRQYVRTAPGGRFHFVRNGTSRQPITSISSTVWAVRGETLDENPRLRELAFERSQAYAGAITAELGAPQWQGAGNSLGFPVMPQHSPRNSASRPQRLALWPLNGPGSPLIELTMLLDMGSEERPYLANSRIELHCHRAEDHR</sequence>
<reference evidence="1 2" key="1">
    <citation type="submission" date="2020-10" db="EMBL/GenBank/DDBJ databases">
        <title>Sequencing the genomes of 1000 actinobacteria strains.</title>
        <authorList>
            <person name="Klenk H.-P."/>
        </authorList>
    </citation>
    <scope>NUCLEOTIDE SEQUENCE [LARGE SCALE GENOMIC DNA]</scope>
    <source>
        <strain evidence="1 2">DSM 41803</strain>
    </source>
</reference>
<evidence type="ECO:0000313" key="2">
    <source>
        <dbReference type="Proteomes" id="UP000629287"/>
    </source>
</evidence>
<dbReference type="RefSeq" id="WP_046919834.1">
    <property type="nucleotide sequence ID" value="NZ_JADBGF010000001.1"/>
</dbReference>